<accession>M7ZLC1</accession>
<organism evidence="1">
    <name type="scientific">Triticum urartu</name>
    <name type="common">Red wild einkorn</name>
    <name type="synonym">Crithodium urartu</name>
    <dbReference type="NCBI Taxonomy" id="4572"/>
    <lineage>
        <taxon>Eukaryota</taxon>
        <taxon>Viridiplantae</taxon>
        <taxon>Streptophyta</taxon>
        <taxon>Embryophyta</taxon>
        <taxon>Tracheophyta</taxon>
        <taxon>Spermatophyta</taxon>
        <taxon>Magnoliopsida</taxon>
        <taxon>Liliopsida</taxon>
        <taxon>Poales</taxon>
        <taxon>Poaceae</taxon>
        <taxon>BOP clade</taxon>
        <taxon>Pooideae</taxon>
        <taxon>Triticodae</taxon>
        <taxon>Triticeae</taxon>
        <taxon>Triticinae</taxon>
        <taxon>Triticum</taxon>
    </lineage>
</organism>
<protein>
    <submittedName>
        <fullName evidence="1">Uncharacterized protein</fullName>
    </submittedName>
</protein>
<dbReference type="STRING" id="4572.M7ZLC1"/>
<dbReference type="AlphaFoldDB" id="M7ZLC1"/>
<dbReference type="InterPro" id="IPR008949">
    <property type="entry name" value="Isoprenoid_synthase_dom_sf"/>
</dbReference>
<reference evidence="1" key="1">
    <citation type="journal article" date="2013" name="Nature">
        <title>Draft genome of the wheat A-genome progenitor Triticum urartu.</title>
        <authorList>
            <person name="Ling H.Q."/>
            <person name="Zhao S."/>
            <person name="Liu D."/>
            <person name="Wang J."/>
            <person name="Sun H."/>
            <person name="Zhang C."/>
            <person name="Fan H."/>
            <person name="Li D."/>
            <person name="Dong L."/>
            <person name="Tao Y."/>
            <person name="Gao C."/>
            <person name="Wu H."/>
            <person name="Li Y."/>
            <person name="Cui Y."/>
            <person name="Guo X."/>
            <person name="Zheng S."/>
            <person name="Wang B."/>
            <person name="Yu K."/>
            <person name="Liang Q."/>
            <person name="Yang W."/>
            <person name="Lou X."/>
            <person name="Chen J."/>
            <person name="Feng M."/>
            <person name="Jian J."/>
            <person name="Zhang X."/>
            <person name="Luo G."/>
            <person name="Jiang Y."/>
            <person name="Liu J."/>
            <person name="Wang Z."/>
            <person name="Sha Y."/>
            <person name="Zhang B."/>
            <person name="Wu H."/>
            <person name="Tang D."/>
            <person name="Shen Q."/>
            <person name="Xue P."/>
            <person name="Zou S."/>
            <person name="Wang X."/>
            <person name="Liu X."/>
            <person name="Wang F."/>
            <person name="Yang Y."/>
            <person name="An X."/>
            <person name="Dong Z."/>
            <person name="Zhang K."/>
            <person name="Zhang X."/>
            <person name="Luo M.C."/>
            <person name="Dvorak J."/>
            <person name="Tong Y."/>
            <person name="Wang J."/>
            <person name="Yang H."/>
            <person name="Li Z."/>
            <person name="Wang D."/>
            <person name="Zhang A."/>
            <person name="Wang J."/>
        </authorList>
    </citation>
    <scope>NUCLEOTIDE SEQUENCE</scope>
</reference>
<sequence length="110" mass="12501">MAQSNFSLYATNLTAGRIPPIISWPSKILRLWDDMGSAKDEAQDGLDGSYKELYLKENPRGDAEGHMLALIEREWEELNRECFSRRALPPSLTQISLNLARMVRVDAPRP</sequence>
<dbReference type="eggNOG" id="ENOG502QTGK">
    <property type="taxonomic scope" value="Eukaryota"/>
</dbReference>
<proteinExistence type="predicted"/>
<dbReference type="OMA" id="HVIAMIS"/>
<gene>
    <name evidence="1" type="ORF">TRIUR3_18672</name>
</gene>
<dbReference type="SUPFAM" id="SSF48576">
    <property type="entry name" value="Terpenoid synthases"/>
    <property type="match status" value="1"/>
</dbReference>
<name>M7ZLC1_TRIUA</name>
<dbReference type="EMBL" id="KD248980">
    <property type="protein sequence ID" value="EMS48889.1"/>
    <property type="molecule type" value="Genomic_DNA"/>
</dbReference>
<dbReference type="Gene3D" id="1.10.600.10">
    <property type="entry name" value="Farnesyl Diphosphate Synthase"/>
    <property type="match status" value="1"/>
</dbReference>
<evidence type="ECO:0000313" key="1">
    <source>
        <dbReference type="EMBL" id="EMS48889.1"/>
    </source>
</evidence>